<dbReference type="OrthoDB" id="3219467at2759"/>
<protein>
    <submittedName>
        <fullName evidence="1">Uncharacterized protein</fullName>
    </submittedName>
</protein>
<name>A0A8H6XUK7_9AGAR</name>
<comment type="caution">
    <text evidence="1">The sequence shown here is derived from an EMBL/GenBank/DDBJ whole genome shotgun (WGS) entry which is preliminary data.</text>
</comment>
<dbReference type="AlphaFoldDB" id="A0A8H6XUK7"/>
<gene>
    <name evidence="1" type="ORF">MVEN_01454000</name>
</gene>
<reference evidence="1" key="1">
    <citation type="submission" date="2020-05" db="EMBL/GenBank/DDBJ databases">
        <title>Mycena genomes resolve the evolution of fungal bioluminescence.</title>
        <authorList>
            <person name="Tsai I.J."/>
        </authorList>
    </citation>
    <scope>NUCLEOTIDE SEQUENCE</scope>
    <source>
        <strain evidence="1">CCC161011</strain>
    </source>
</reference>
<accession>A0A8H6XUK7</accession>
<dbReference type="EMBL" id="JACAZI010000012">
    <property type="protein sequence ID" value="KAF7347009.1"/>
    <property type="molecule type" value="Genomic_DNA"/>
</dbReference>
<organism evidence="1 2">
    <name type="scientific">Mycena venus</name>
    <dbReference type="NCBI Taxonomy" id="2733690"/>
    <lineage>
        <taxon>Eukaryota</taxon>
        <taxon>Fungi</taxon>
        <taxon>Dikarya</taxon>
        <taxon>Basidiomycota</taxon>
        <taxon>Agaricomycotina</taxon>
        <taxon>Agaricomycetes</taxon>
        <taxon>Agaricomycetidae</taxon>
        <taxon>Agaricales</taxon>
        <taxon>Marasmiineae</taxon>
        <taxon>Mycenaceae</taxon>
        <taxon>Mycena</taxon>
    </lineage>
</organism>
<sequence length="134" mass="15356">MEEAQEVFQPAGTENLDILLYWAEEKATYKGVLKEVRGYALALDKVPIPIWERSDDEASVKYTALIDSDKERPSILYFIKFDDFKTLAKQNTSGQIDHESWKTPWYLKPPFDAKGTVNDVVLGKIRNHAMDMTA</sequence>
<proteinExistence type="predicted"/>
<dbReference type="Proteomes" id="UP000620124">
    <property type="component" value="Unassembled WGS sequence"/>
</dbReference>
<keyword evidence="2" id="KW-1185">Reference proteome</keyword>
<evidence type="ECO:0000313" key="2">
    <source>
        <dbReference type="Proteomes" id="UP000620124"/>
    </source>
</evidence>
<evidence type="ECO:0000313" key="1">
    <source>
        <dbReference type="EMBL" id="KAF7347009.1"/>
    </source>
</evidence>